<dbReference type="EMBL" id="MT144796">
    <property type="protein sequence ID" value="QJH99552.1"/>
    <property type="molecule type" value="Genomic_DNA"/>
</dbReference>
<reference evidence="1" key="1">
    <citation type="submission" date="2020-03" db="EMBL/GenBank/DDBJ databases">
        <title>The deep terrestrial virosphere.</title>
        <authorList>
            <person name="Holmfeldt K."/>
            <person name="Nilsson E."/>
            <person name="Simone D."/>
            <person name="Lopez-Fernandez M."/>
            <person name="Wu X."/>
            <person name="de Brujin I."/>
            <person name="Lundin D."/>
            <person name="Andersson A."/>
            <person name="Bertilsson S."/>
            <person name="Dopson M."/>
        </authorList>
    </citation>
    <scope>NUCLEOTIDE SEQUENCE</scope>
    <source>
        <strain evidence="1">TM448B01619</strain>
    </source>
</reference>
<sequence length="161" mass="18102">MSLARRIPGTTLILVPKIGSTIKERAYLGRTACRAAWEKQLQPIYPLFAYGGFFSEEELDSALDRATIWWSRRCERIWLCSVAQQDGIPNLGPVSHGILRYNEGTRGGIGWMLGNKRHYSDRGRAAVYLFTEGGDIETLPRETLDDILRCNISTGLLQGEL</sequence>
<accession>A0A6M3XP93</accession>
<proteinExistence type="predicted"/>
<dbReference type="AlphaFoldDB" id="A0A6M3XP93"/>
<name>A0A6M3XP93_9ZZZZ</name>
<protein>
    <submittedName>
        <fullName evidence="1">Uncharacterized protein</fullName>
    </submittedName>
</protein>
<evidence type="ECO:0000313" key="1">
    <source>
        <dbReference type="EMBL" id="QJH99552.1"/>
    </source>
</evidence>
<gene>
    <name evidence="1" type="ORF">TM448B01619_0011</name>
</gene>
<organism evidence="1">
    <name type="scientific">viral metagenome</name>
    <dbReference type="NCBI Taxonomy" id="1070528"/>
    <lineage>
        <taxon>unclassified sequences</taxon>
        <taxon>metagenomes</taxon>
        <taxon>organismal metagenomes</taxon>
    </lineage>
</organism>